<reference evidence="10" key="2">
    <citation type="submission" date="2025-08" db="UniProtKB">
        <authorList>
            <consortium name="Ensembl"/>
        </authorList>
    </citation>
    <scope>IDENTIFICATION</scope>
</reference>
<keyword evidence="4" id="KW-0732">Signal</keyword>
<evidence type="ECO:0000256" key="4">
    <source>
        <dbReference type="ARBA" id="ARBA00022729"/>
    </source>
</evidence>
<evidence type="ECO:0000313" key="10">
    <source>
        <dbReference type="Ensembl" id="ENSSFOP00015016730.2"/>
    </source>
</evidence>
<dbReference type="GO" id="GO:0005576">
    <property type="term" value="C:extracellular region"/>
    <property type="evidence" value="ECO:0007669"/>
    <property type="project" value="UniProtKB-SubCell"/>
</dbReference>
<gene>
    <name evidence="10" type="primary">ARTN</name>
</gene>
<dbReference type="Gene3D" id="2.10.90.10">
    <property type="entry name" value="Cystine-knot cytokines"/>
    <property type="match status" value="1"/>
</dbReference>
<dbReference type="InterPro" id="IPR043401">
    <property type="entry name" value="GDNF_fam"/>
</dbReference>
<dbReference type="SUPFAM" id="SSF57501">
    <property type="entry name" value="Cystine-knot cytokines"/>
    <property type="match status" value="1"/>
</dbReference>
<evidence type="ECO:0000313" key="11">
    <source>
        <dbReference type="Proteomes" id="UP000694397"/>
    </source>
</evidence>
<comment type="similarity">
    <text evidence="2">Belongs to the TGF-beta family. GDNF subfamily.</text>
</comment>
<dbReference type="AlphaFoldDB" id="A0A8C9RPJ6"/>
<proteinExistence type="inferred from homology"/>
<keyword evidence="5 7" id="KW-0339">Growth factor</keyword>
<dbReference type="InterPro" id="IPR001839">
    <property type="entry name" value="TGF-b_C"/>
</dbReference>
<evidence type="ECO:0000256" key="6">
    <source>
        <dbReference type="ARBA" id="ARBA00023157"/>
    </source>
</evidence>
<dbReference type="GO" id="GO:0048731">
    <property type="term" value="P:system development"/>
    <property type="evidence" value="ECO:0007669"/>
    <property type="project" value="UniProtKB-ARBA"/>
</dbReference>
<feature type="region of interest" description="Disordered" evidence="8">
    <location>
        <begin position="68"/>
        <end position="100"/>
    </location>
</feature>
<evidence type="ECO:0000256" key="5">
    <source>
        <dbReference type="ARBA" id="ARBA00023030"/>
    </source>
</evidence>
<reference evidence="10 11" key="1">
    <citation type="submission" date="2019-04" db="EMBL/GenBank/DDBJ databases">
        <authorList>
            <consortium name="Wellcome Sanger Institute Data Sharing"/>
        </authorList>
    </citation>
    <scope>NUCLEOTIDE SEQUENCE [LARGE SCALE GENOMIC DNA]</scope>
</reference>
<sequence length="196" mass="22075">TWPVCSQPEEVVQERRDLGRCRDNRYGGFIGPTSLMCIFPQADCGYMLFVRCPSVFAANLPHSDRADLHRGRLARSPSGSTPLKSSRKNRKKSKGSRDCRMERKEMRVRDLGLGFDSDEIVLFKYCAGTCRSSRLNYDLALKTLMDNRTISKQAAKKVSAHPCCRPTRYETVSFMDAQTTWRTIESLSAASCSCVG</sequence>
<feature type="domain" description="TGF-beta family profile" evidence="9">
    <location>
        <begin position="87"/>
        <end position="195"/>
    </location>
</feature>
<dbReference type="PANTHER" id="PTHR12173">
    <property type="entry name" value="GDNF SUBFAMILY OF TGF-BETA FAMILY"/>
    <property type="match status" value="1"/>
</dbReference>
<evidence type="ECO:0000256" key="2">
    <source>
        <dbReference type="ARBA" id="ARBA00009832"/>
    </source>
</evidence>
<organism evidence="10 11">
    <name type="scientific">Scleropages formosus</name>
    <name type="common">Asian bonytongue</name>
    <name type="synonym">Osteoglossum formosum</name>
    <dbReference type="NCBI Taxonomy" id="113540"/>
    <lineage>
        <taxon>Eukaryota</taxon>
        <taxon>Metazoa</taxon>
        <taxon>Chordata</taxon>
        <taxon>Craniata</taxon>
        <taxon>Vertebrata</taxon>
        <taxon>Euteleostomi</taxon>
        <taxon>Actinopterygii</taxon>
        <taxon>Neopterygii</taxon>
        <taxon>Teleostei</taxon>
        <taxon>Osteoglossocephala</taxon>
        <taxon>Osteoglossomorpha</taxon>
        <taxon>Osteoglossiformes</taxon>
        <taxon>Osteoglossidae</taxon>
        <taxon>Scleropages</taxon>
    </lineage>
</organism>
<evidence type="ECO:0000256" key="3">
    <source>
        <dbReference type="ARBA" id="ARBA00022525"/>
    </source>
</evidence>
<reference evidence="10" key="3">
    <citation type="submission" date="2025-09" db="UniProtKB">
        <authorList>
            <consortium name="Ensembl"/>
        </authorList>
    </citation>
    <scope>IDENTIFICATION</scope>
</reference>
<dbReference type="Pfam" id="PF00019">
    <property type="entry name" value="TGF_beta"/>
    <property type="match status" value="1"/>
</dbReference>
<keyword evidence="11" id="KW-1185">Reference proteome</keyword>
<evidence type="ECO:0000256" key="7">
    <source>
        <dbReference type="RuleBase" id="RU000354"/>
    </source>
</evidence>
<dbReference type="GO" id="GO:0008083">
    <property type="term" value="F:growth factor activity"/>
    <property type="evidence" value="ECO:0007669"/>
    <property type="project" value="UniProtKB-KW"/>
</dbReference>
<dbReference type="GeneTree" id="ENSGT00950000182993"/>
<dbReference type="PROSITE" id="PS51362">
    <property type="entry name" value="TGF_BETA_2"/>
    <property type="match status" value="1"/>
</dbReference>
<keyword evidence="3" id="KW-0964">Secreted</keyword>
<dbReference type="InterPro" id="IPR029034">
    <property type="entry name" value="Cystine-knot_cytokine"/>
</dbReference>
<protein>
    <submittedName>
        <fullName evidence="10">Artemin a</fullName>
    </submittedName>
</protein>
<evidence type="ECO:0000256" key="1">
    <source>
        <dbReference type="ARBA" id="ARBA00004613"/>
    </source>
</evidence>
<accession>A0A8C9RPJ6</accession>
<dbReference type="OrthoDB" id="9936891at2759"/>
<evidence type="ECO:0000256" key="8">
    <source>
        <dbReference type="SAM" id="MobiDB-lite"/>
    </source>
</evidence>
<dbReference type="Ensembl" id="ENSSFOT00015016919.2">
    <property type="protein sequence ID" value="ENSSFOP00015016730.2"/>
    <property type="gene ID" value="ENSSFOG00015010786.2"/>
</dbReference>
<feature type="compositionally biased region" description="Basic residues" evidence="8">
    <location>
        <begin position="85"/>
        <end position="94"/>
    </location>
</feature>
<name>A0A8C9RPJ6_SCLFO</name>
<dbReference type="GO" id="GO:0030116">
    <property type="term" value="F:glial cell-derived neurotrophic factor receptor binding"/>
    <property type="evidence" value="ECO:0007669"/>
    <property type="project" value="InterPro"/>
</dbReference>
<comment type="subcellular location">
    <subcellularLocation>
        <location evidence="1">Secreted</location>
    </subcellularLocation>
</comment>
<keyword evidence="6" id="KW-1015">Disulfide bond</keyword>
<dbReference type="GO" id="GO:0030971">
    <property type="term" value="F:receptor tyrosine kinase binding"/>
    <property type="evidence" value="ECO:0007669"/>
    <property type="project" value="InterPro"/>
</dbReference>
<dbReference type="PANTHER" id="PTHR12173:SF8">
    <property type="entry name" value="PERSEPHIN"/>
    <property type="match status" value="1"/>
</dbReference>
<evidence type="ECO:0000259" key="9">
    <source>
        <dbReference type="PROSITE" id="PS51362"/>
    </source>
</evidence>
<dbReference type="Proteomes" id="UP000694397">
    <property type="component" value="Chromosome 3"/>
</dbReference>